<reference evidence="2 3" key="1">
    <citation type="submission" date="2023-10" db="EMBL/GenBank/DDBJ databases">
        <title>Noviherbaspirillum sp. CPCC 100848 genome assembly.</title>
        <authorList>
            <person name="Li X.Y."/>
            <person name="Fang X.M."/>
        </authorList>
    </citation>
    <scope>NUCLEOTIDE SEQUENCE [LARGE SCALE GENOMIC DNA]</scope>
    <source>
        <strain evidence="2 3">CPCC 100848</strain>
    </source>
</reference>
<dbReference type="PRINTS" id="PR00111">
    <property type="entry name" value="ABHYDROLASE"/>
</dbReference>
<dbReference type="PANTHER" id="PTHR43689:SF8">
    <property type="entry name" value="ALPHA_BETA-HYDROLASES SUPERFAMILY PROTEIN"/>
    <property type="match status" value="1"/>
</dbReference>
<evidence type="ECO:0000313" key="3">
    <source>
        <dbReference type="Proteomes" id="UP001352263"/>
    </source>
</evidence>
<dbReference type="GO" id="GO:0016787">
    <property type="term" value="F:hydrolase activity"/>
    <property type="evidence" value="ECO:0007669"/>
    <property type="project" value="UniProtKB-KW"/>
</dbReference>
<keyword evidence="2" id="KW-0378">Hydrolase</keyword>
<comment type="caution">
    <text evidence="2">The sequence shown here is derived from an EMBL/GenBank/DDBJ whole genome shotgun (WGS) entry which is preliminary data.</text>
</comment>
<organism evidence="2 3">
    <name type="scientific">Noviherbaspirillum album</name>
    <dbReference type="NCBI Taxonomy" id="3080276"/>
    <lineage>
        <taxon>Bacteria</taxon>
        <taxon>Pseudomonadati</taxon>
        <taxon>Pseudomonadota</taxon>
        <taxon>Betaproteobacteria</taxon>
        <taxon>Burkholderiales</taxon>
        <taxon>Oxalobacteraceae</taxon>
        <taxon>Noviherbaspirillum</taxon>
    </lineage>
</organism>
<evidence type="ECO:0000313" key="2">
    <source>
        <dbReference type="EMBL" id="MEC4717788.1"/>
    </source>
</evidence>
<dbReference type="InterPro" id="IPR029058">
    <property type="entry name" value="AB_hydrolase_fold"/>
</dbReference>
<proteinExistence type="predicted"/>
<feature type="domain" description="AB hydrolase-1" evidence="1">
    <location>
        <begin position="59"/>
        <end position="164"/>
    </location>
</feature>
<dbReference type="Pfam" id="PF00561">
    <property type="entry name" value="Abhydrolase_1"/>
    <property type="match status" value="1"/>
</dbReference>
<dbReference type="Proteomes" id="UP001352263">
    <property type="component" value="Unassembled WGS sequence"/>
</dbReference>
<dbReference type="EMBL" id="JAWIIV010000001">
    <property type="protein sequence ID" value="MEC4717788.1"/>
    <property type="molecule type" value="Genomic_DNA"/>
</dbReference>
<gene>
    <name evidence="2" type="ORF">RY831_01370</name>
</gene>
<protein>
    <submittedName>
        <fullName evidence="2">Alpha/beta fold hydrolase</fullName>
    </submittedName>
</protein>
<dbReference type="SUPFAM" id="SSF53474">
    <property type="entry name" value="alpha/beta-Hydrolases"/>
    <property type="match status" value="1"/>
</dbReference>
<dbReference type="Gene3D" id="3.40.50.1820">
    <property type="entry name" value="alpha/beta hydrolase"/>
    <property type="match status" value="1"/>
</dbReference>
<sequence>MMAIRLAVMAAIVLLGLGAMLALFAWWTARRIKAALPPQGRFIIAGDVRFHVHEEGEGPPLLLIHGLAGQMRHYTYGVSKRLSREFRVVSIDRPGSGYSERPSSMSADLSAQAAAIASLIDAMQLGPVCVAGHSLGGAIALTLAVEHPRCVSALALIAPLTHLPSGPHGNDGKDGNGGGEVPAAFRALTISSSWLRTLFAWTLAVPASIAGSRTVLDQVFGPEPVPRDFGTRGGGLMSLFPHQFIAASRDIQAVPARLPAIAARYGELRIPVRVLFGREDRILDWKVNGEALAGKVAGAQLELVEGGHMLPVTKAELTAAFIRESALQASEQAAR</sequence>
<evidence type="ECO:0000259" key="1">
    <source>
        <dbReference type="Pfam" id="PF00561"/>
    </source>
</evidence>
<accession>A0ABU6J2D8</accession>
<name>A0ABU6J2D8_9BURK</name>
<dbReference type="InterPro" id="IPR000073">
    <property type="entry name" value="AB_hydrolase_1"/>
</dbReference>
<dbReference type="RefSeq" id="WP_326504536.1">
    <property type="nucleotide sequence ID" value="NZ_JAWIIV010000001.1"/>
</dbReference>
<keyword evidence="3" id="KW-1185">Reference proteome</keyword>
<dbReference type="PANTHER" id="PTHR43689">
    <property type="entry name" value="HYDROLASE"/>
    <property type="match status" value="1"/>
</dbReference>